<organism evidence="1 2">
    <name type="scientific">Aeromicrobium endophyticum</name>
    <dbReference type="NCBI Taxonomy" id="2292704"/>
    <lineage>
        <taxon>Bacteria</taxon>
        <taxon>Bacillati</taxon>
        <taxon>Actinomycetota</taxon>
        <taxon>Actinomycetes</taxon>
        <taxon>Propionibacteriales</taxon>
        <taxon>Nocardioidaceae</taxon>
        <taxon>Aeromicrobium</taxon>
    </lineage>
</organism>
<name>A0A371PDG9_9ACTN</name>
<dbReference type="Proteomes" id="UP000265581">
    <property type="component" value="Unassembled WGS sequence"/>
</dbReference>
<evidence type="ECO:0000313" key="2">
    <source>
        <dbReference type="Proteomes" id="UP000265581"/>
    </source>
</evidence>
<gene>
    <name evidence="1" type="ORF">DX116_09190</name>
</gene>
<evidence type="ECO:0008006" key="3">
    <source>
        <dbReference type="Google" id="ProtNLM"/>
    </source>
</evidence>
<comment type="caution">
    <text evidence="1">The sequence shown here is derived from an EMBL/GenBank/DDBJ whole genome shotgun (WGS) entry which is preliminary data.</text>
</comment>
<sequence>MREHDGVTNWWSNLSPPEQAVRPRTVSVRTLSQAIENTLMDAFSHEALAVILPDEVGLRWMVPDATPADADTKRTLIKGYVAGTEVPGLIALARRILTELEVSPQLLRPLLAEYDRGGGVGSPAKNLIFAANGPKPELVLRDAVSNDIEIVRNAEHCLVYELEVPVDGLKFQHLIDWWRSHEGLPDELDDRAVGHRLHARLRASLAGNGAEELVFDAYAARYRAHSFNIPALIPQVYLHYDPYTARSRASRGESDVPLARQRMDFLILFSDKHRVVLEVDGRQHYADADGKANTRLYAEMVAEDRRLRLAGYEVYRFGGQELAHPGAGAMLAAFFDKLADRMK</sequence>
<reference evidence="1 2" key="1">
    <citation type="submission" date="2018-08" db="EMBL/GenBank/DDBJ databases">
        <title>Aeromicrobium sp. M2KJ-4, whole genome shotgun sequence.</title>
        <authorList>
            <person name="Tuo L."/>
        </authorList>
    </citation>
    <scope>NUCLEOTIDE SEQUENCE [LARGE SCALE GENOMIC DNA]</scope>
    <source>
        <strain evidence="1 2">M2KJ-4</strain>
    </source>
</reference>
<dbReference type="EMBL" id="QUBR01000001">
    <property type="protein sequence ID" value="REK73686.1"/>
    <property type="molecule type" value="Genomic_DNA"/>
</dbReference>
<dbReference type="AlphaFoldDB" id="A0A371PDG9"/>
<evidence type="ECO:0000313" key="1">
    <source>
        <dbReference type="EMBL" id="REK73686.1"/>
    </source>
</evidence>
<protein>
    <recommendedName>
        <fullName evidence="3">AbiJ-NTD3 domain-containing protein</fullName>
    </recommendedName>
</protein>
<accession>A0A371PDG9</accession>
<keyword evidence="2" id="KW-1185">Reference proteome</keyword>
<proteinExistence type="predicted"/>